<name>X1VS62_9ZZZZ</name>
<proteinExistence type="predicted"/>
<sequence length="40" mass="4662">MELPGIKVSTLPEYQRAKNDLRKYSNALSNRIKKLDKNTK</sequence>
<accession>X1VS62</accession>
<evidence type="ECO:0000313" key="1">
    <source>
        <dbReference type="EMBL" id="GAJ23497.1"/>
    </source>
</evidence>
<organism evidence="1">
    <name type="scientific">marine sediment metagenome</name>
    <dbReference type="NCBI Taxonomy" id="412755"/>
    <lineage>
        <taxon>unclassified sequences</taxon>
        <taxon>metagenomes</taxon>
        <taxon>ecological metagenomes</taxon>
    </lineage>
</organism>
<protein>
    <submittedName>
        <fullName evidence="1">Uncharacterized protein</fullName>
    </submittedName>
</protein>
<reference evidence="1" key="1">
    <citation type="journal article" date="2014" name="Front. Microbiol.">
        <title>High frequency of phylogenetically diverse reductive dehalogenase-homologous genes in deep subseafloor sedimentary metagenomes.</title>
        <authorList>
            <person name="Kawai M."/>
            <person name="Futagami T."/>
            <person name="Toyoda A."/>
            <person name="Takaki Y."/>
            <person name="Nishi S."/>
            <person name="Hori S."/>
            <person name="Arai W."/>
            <person name="Tsubouchi T."/>
            <person name="Morono Y."/>
            <person name="Uchiyama I."/>
            <person name="Ito T."/>
            <person name="Fujiyama A."/>
            <person name="Inagaki F."/>
            <person name="Takami H."/>
        </authorList>
    </citation>
    <scope>NUCLEOTIDE SEQUENCE</scope>
    <source>
        <strain evidence="1">Expedition CK06-06</strain>
    </source>
</reference>
<gene>
    <name evidence="1" type="ORF">S12H4_57530</name>
</gene>
<dbReference type="EMBL" id="BARW01037226">
    <property type="protein sequence ID" value="GAJ23497.1"/>
    <property type="molecule type" value="Genomic_DNA"/>
</dbReference>
<dbReference type="AlphaFoldDB" id="X1VS62"/>
<comment type="caution">
    <text evidence="1">The sequence shown here is derived from an EMBL/GenBank/DDBJ whole genome shotgun (WGS) entry which is preliminary data.</text>
</comment>